<dbReference type="GO" id="GO:0005886">
    <property type="term" value="C:plasma membrane"/>
    <property type="evidence" value="ECO:0007669"/>
    <property type="project" value="UniProtKB-SubCell"/>
</dbReference>
<dbReference type="SMART" id="SM00365">
    <property type="entry name" value="LRR_SD22"/>
    <property type="match status" value="6"/>
</dbReference>
<comment type="similarity">
    <text evidence="2">Belongs to the RLP family.</text>
</comment>
<dbReference type="AlphaFoldDB" id="A0A6A2YPB6"/>
<dbReference type="Proteomes" id="UP000436088">
    <property type="component" value="Unassembled WGS sequence"/>
</dbReference>
<dbReference type="InterPro" id="IPR003591">
    <property type="entry name" value="Leu-rich_rpt_typical-subtyp"/>
</dbReference>
<dbReference type="InterPro" id="IPR001611">
    <property type="entry name" value="Leu-rich_rpt"/>
</dbReference>
<evidence type="ECO:0000256" key="4">
    <source>
        <dbReference type="ARBA" id="ARBA00022614"/>
    </source>
</evidence>
<evidence type="ECO:0000256" key="13">
    <source>
        <dbReference type="SAM" id="SignalP"/>
    </source>
</evidence>
<keyword evidence="11" id="KW-0325">Glycoprotein</keyword>
<evidence type="ECO:0000256" key="10">
    <source>
        <dbReference type="ARBA" id="ARBA00023170"/>
    </source>
</evidence>
<keyword evidence="4" id="KW-0433">Leucine-rich repeat</keyword>
<dbReference type="Gene3D" id="3.80.10.10">
    <property type="entry name" value="Ribonuclease Inhibitor"/>
    <property type="match status" value="3"/>
</dbReference>
<accession>A0A6A2YPB6</accession>
<feature type="domain" description="Leucine-rich repeat-containing N-terminal plant-type" evidence="14">
    <location>
        <begin position="31"/>
        <end position="80"/>
    </location>
</feature>
<name>A0A6A2YPB6_HIBSY</name>
<dbReference type="InterPro" id="IPR032675">
    <property type="entry name" value="LRR_dom_sf"/>
</dbReference>
<dbReference type="InterPro" id="IPR013210">
    <property type="entry name" value="LRR_N_plant-typ"/>
</dbReference>
<feature type="chain" id="PRO_5025648702" description="Leucine-rich repeat-containing N-terminal plant-type domain-containing protein" evidence="13">
    <location>
        <begin position="24"/>
        <end position="843"/>
    </location>
</feature>
<dbReference type="InterPro" id="IPR046956">
    <property type="entry name" value="RLP23-like"/>
</dbReference>
<evidence type="ECO:0000256" key="5">
    <source>
        <dbReference type="ARBA" id="ARBA00022692"/>
    </source>
</evidence>
<gene>
    <name evidence="15" type="ORF">F3Y22_tig00111342pilonHSYRG00176</name>
</gene>
<protein>
    <recommendedName>
        <fullName evidence="14">Leucine-rich repeat-containing N-terminal plant-type domain-containing protein</fullName>
    </recommendedName>
</protein>
<dbReference type="Pfam" id="PF00560">
    <property type="entry name" value="LRR_1"/>
    <property type="match status" value="4"/>
</dbReference>
<dbReference type="SMART" id="SM00369">
    <property type="entry name" value="LRR_TYP"/>
    <property type="match status" value="12"/>
</dbReference>
<evidence type="ECO:0000256" key="8">
    <source>
        <dbReference type="ARBA" id="ARBA00022989"/>
    </source>
</evidence>
<keyword evidence="3" id="KW-1003">Cell membrane</keyword>
<dbReference type="PROSITE" id="PS51450">
    <property type="entry name" value="LRR"/>
    <property type="match status" value="2"/>
</dbReference>
<evidence type="ECO:0000256" key="2">
    <source>
        <dbReference type="ARBA" id="ARBA00009592"/>
    </source>
</evidence>
<feature type="signal peptide" evidence="13">
    <location>
        <begin position="1"/>
        <end position="23"/>
    </location>
</feature>
<comment type="caution">
    <text evidence="15">The sequence shown here is derived from an EMBL/GenBank/DDBJ whole genome shotgun (WGS) entry which is preliminary data.</text>
</comment>
<keyword evidence="5 12" id="KW-0812">Transmembrane</keyword>
<evidence type="ECO:0000313" key="15">
    <source>
        <dbReference type="EMBL" id="KAE8681115.1"/>
    </source>
</evidence>
<feature type="transmembrane region" description="Helical" evidence="12">
    <location>
        <begin position="797"/>
        <end position="817"/>
    </location>
</feature>
<dbReference type="SUPFAM" id="SSF52058">
    <property type="entry name" value="L domain-like"/>
    <property type="match status" value="2"/>
</dbReference>
<evidence type="ECO:0000256" key="7">
    <source>
        <dbReference type="ARBA" id="ARBA00022737"/>
    </source>
</evidence>
<dbReference type="PANTHER" id="PTHR48061:SF2">
    <property type="entry name" value="RECEPTOR LIKE PROTEIN 30-LIKE"/>
    <property type="match status" value="1"/>
</dbReference>
<evidence type="ECO:0000256" key="11">
    <source>
        <dbReference type="ARBA" id="ARBA00023180"/>
    </source>
</evidence>
<evidence type="ECO:0000256" key="9">
    <source>
        <dbReference type="ARBA" id="ARBA00023136"/>
    </source>
</evidence>
<dbReference type="Pfam" id="PF13855">
    <property type="entry name" value="LRR_8"/>
    <property type="match status" value="4"/>
</dbReference>
<keyword evidence="16" id="KW-1185">Reference proteome</keyword>
<keyword evidence="10" id="KW-0675">Receptor</keyword>
<reference evidence="15" key="1">
    <citation type="submission" date="2019-09" db="EMBL/GenBank/DDBJ databases">
        <title>Draft genome information of white flower Hibiscus syriacus.</title>
        <authorList>
            <person name="Kim Y.-M."/>
        </authorList>
    </citation>
    <scope>NUCLEOTIDE SEQUENCE [LARGE SCALE GENOMIC DNA]</scope>
    <source>
        <strain evidence="15">YM2019G1</strain>
    </source>
</reference>
<dbReference type="PANTHER" id="PTHR48061">
    <property type="entry name" value="LEUCINE-RICH REPEAT RECEPTOR PROTEIN KINASE EMS1-LIKE-RELATED"/>
    <property type="match status" value="1"/>
</dbReference>
<evidence type="ECO:0000259" key="14">
    <source>
        <dbReference type="Pfam" id="PF08263"/>
    </source>
</evidence>
<organism evidence="15 16">
    <name type="scientific">Hibiscus syriacus</name>
    <name type="common">Rose of Sharon</name>
    <dbReference type="NCBI Taxonomy" id="106335"/>
    <lineage>
        <taxon>Eukaryota</taxon>
        <taxon>Viridiplantae</taxon>
        <taxon>Streptophyta</taxon>
        <taxon>Embryophyta</taxon>
        <taxon>Tracheophyta</taxon>
        <taxon>Spermatophyta</taxon>
        <taxon>Magnoliopsida</taxon>
        <taxon>eudicotyledons</taxon>
        <taxon>Gunneridae</taxon>
        <taxon>Pentapetalae</taxon>
        <taxon>rosids</taxon>
        <taxon>malvids</taxon>
        <taxon>Malvales</taxon>
        <taxon>Malvaceae</taxon>
        <taxon>Malvoideae</taxon>
        <taxon>Hibiscus</taxon>
    </lineage>
</organism>
<dbReference type="FunFam" id="3.80.10.10:FF:000095">
    <property type="entry name" value="LRR receptor-like serine/threonine-protein kinase GSO1"/>
    <property type="match status" value="1"/>
</dbReference>
<keyword evidence="9 12" id="KW-0472">Membrane</keyword>
<keyword evidence="6 13" id="KW-0732">Signal</keyword>
<keyword evidence="7" id="KW-0677">Repeat</keyword>
<dbReference type="GO" id="GO:0009791">
    <property type="term" value="P:post-embryonic development"/>
    <property type="evidence" value="ECO:0007669"/>
    <property type="project" value="UniProtKB-ARBA"/>
</dbReference>
<evidence type="ECO:0000256" key="6">
    <source>
        <dbReference type="ARBA" id="ARBA00022729"/>
    </source>
</evidence>
<evidence type="ECO:0000256" key="3">
    <source>
        <dbReference type="ARBA" id="ARBA00022475"/>
    </source>
</evidence>
<dbReference type="FunFam" id="3.80.10.10:FF:000233">
    <property type="entry name" value="Leucine-rich repeat receptor-like protein kinase TDR"/>
    <property type="match status" value="1"/>
</dbReference>
<comment type="subcellular location">
    <subcellularLocation>
        <location evidence="1">Cell membrane</location>
        <topology evidence="1">Single-pass type I membrane protein</topology>
    </subcellularLocation>
</comment>
<evidence type="ECO:0000313" key="16">
    <source>
        <dbReference type="Proteomes" id="UP000436088"/>
    </source>
</evidence>
<evidence type="ECO:0000256" key="12">
    <source>
        <dbReference type="SAM" id="Phobius"/>
    </source>
</evidence>
<proteinExistence type="inferred from homology"/>
<sequence length="843" mass="93607">MKMWLIPLYFLLFSHFFAYDSSAQTNPSCPPDQSVALIQFNSSFSVRCHDSPSACGVLNRKTTSWKQGTDCCLWDGVKCDTETGDVTGLDLSCSCLVGLIPSNSNLFRLGQLRELDLSNNDFESSPITSEFGDLKSLEILYLSYCNLTGPIPASLGNLTQLKTLALSHNQLSGLIPFSVFNLPRVEFLDLSYNNLIGSLPSRVSGLSRIVGLLLDHNSFSGRVPSWLFSLRSLFRLALSNNNLTGPIPDPVFELVNITLLDLSSNNLSGSFELNKLSRFRKVMILSLSDNALLSFTSASNPDYSLMTLDLSRNKIRFIDADMFANLTNLQELDLSHNSPLSFSNINNLTLVLPVLRTLLMSSCNITQLSNFLTTQESLTHLDLSNNNIRGRITEQENNWGSSLEILDLSNNLLTAIEYYPWKNVETLNLRSNLLEGPLLVPPLSTQVFLISNNRLTGEIPSSMCNIGFDSNTFDLSHNNLSGAIPKCMAYAKLVRLYLQTNHFHGVIPDFCVEDYMLNSLNLNDNDFEGPVPKSLANCENLEVLNLGNNKINDTFPYWLGTLPWLQVLALRSNHFHGRISPLKNGSDFSSLRILDLSYNEFSGSLPTSYFKIFKSMMNLSQVQMGYRSSYYEDSVVITMKGIDIELKRILTIFATIDMSSNRFEGTISETVGNLISLKVLNFSHNHLTGHIPSSLGKMTALESLDLSDNKLAGGIPSQLTDLNFLSTLNLSENQLVGPIPKGKQFNTFQNDSYIGNIGLCGFPVSESCGQSEPPPAATTFDEQEADSELGLDCKIVIMSYGCGAVLGFSAGYIMMTIRKPKWLVEMVQRAGNKVLRTFKKKYH</sequence>
<dbReference type="Pfam" id="PF08263">
    <property type="entry name" value="LRRNT_2"/>
    <property type="match status" value="1"/>
</dbReference>
<keyword evidence="8 12" id="KW-1133">Transmembrane helix</keyword>
<dbReference type="EMBL" id="VEPZ02001315">
    <property type="protein sequence ID" value="KAE8681115.1"/>
    <property type="molecule type" value="Genomic_DNA"/>
</dbReference>
<dbReference type="PRINTS" id="PR00019">
    <property type="entry name" value="LEURICHRPT"/>
</dbReference>
<evidence type="ECO:0000256" key="1">
    <source>
        <dbReference type="ARBA" id="ARBA00004251"/>
    </source>
</evidence>